<reference evidence="1 2" key="1">
    <citation type="submission" date="2017-05" db="EMBL/GenBank/DDBJ databases">
        <title>Genome Analysis of Maritalea myrionectae HL2708#5.</title>
        <authorList>
            <consortium name="Cotde Inc.-PKNU"/>
            <person name="Jang D."/>
            <person name="Oh H.-M."/>
        </authorList>
    </citation>
    <scope>NUCLEOTIDE SEQUENCE [LARGE SCALE GENOMIC DNA]</scope>
    <source>
        <strain evidence="1 2">HL2708#5</strain>
    </source>
</reference>
<gene>
    <name evidence="1" type="ORF">MXMO3_01680</name>
</gene>
<evidence type="ECO:0000313" key="2">
    <source>
        <dbReference type="Proteomes" id="UP000258927"/>
    </source>
</evidence>
<dbReference type="AlphaFoldDB" id="A0A2R4ME87"/>
<dbReference type="EMBL" id="CP021330">
    <property type="protein sequence ID" value="AVX04206.1"/>
    <property type="molecule type" value="Genomic_DNA"/>
</dbReference>
<name>A0A2R4ME87_9HYPH</name>
<proteinExistence type="predicted"/>
<dbReference type="Proteomes" id="UP000258927">
    <property type="component" value="Chromosome"/>
</dbReference>
<sequence>MTFLLDHKFLLAFLLFCFALRIAFNDVSVGVWV</sequence>
<keyword evidence="2" id="KW-1185">Reference proteome</keyword>
<evidence type="ECO:0000313" key="1">
    <source>
        <dbReference type="EMBL" id="AVX04206.1"/>
    </source>
</evidence>
<accession>A0A2R4ME87</accession>
<organism evidence="1 2">
    <name type="scientific">Maritalea myrionectae</name>
    <dbReference type="NCBI Taxonomy" id="454601"/>
    <lineage>
        <taxon>Bacteria</taxon>
        <taxon>Pseudomonadati</taxon>
        <taxon>Pseudomonadota</taxon>
        <taxon>Alphaproteobacteria</taxon>
        <taxon>Hyphomicrobiales</taxon>
        <taxon>Devosiaceae</taxon>
        <taxon>Maritalea</taxon>
    </lineage>
</organism>
<protein>
    <submittedName>
        <fullName evidence="1">Uncharacterized protein</fullName>
    </submittedName>
</protein>
<dbReference type="KEGG" id="mmyr:MXMO3_01680"/>